<evidence type="ECO:0000313" key="15">
    <source>
        <dbReference type="EMBL" id="KAF4374794.1"/>
    </source>
</evidence>
<dbReference type="InterPro" id="IPR036987">
    <property type="entry name" value="SRA-YDG_sf"/>
</dbReference>
<dbReference type="PANTHER" id="PTHR45660:SF46">
    <property type="entry name" value="HISTONE-LYSINE N-METHYLTRANSFERASE, H3 LYSINE-9 SPECIFIC SUVH6"/>
    <property type="match status" value="1"/>
</dbReference>
<dbReference type="InterPro" id="IPR003616">
    <property type="entry name" value="Post-SET_dom"/>
</dbReference>
<dbReference type="PROSITE" id="PS50280">
    <property type="entry name" value="SET"/>
    <property type="match status" value="1"/>
</dbReference>
<sequence>METELKSESLGINSSNDMLGKLTMEKRDCSFVSSSTKYKRRKVFAIRDFPEGCGTLAQQQHVSLSQTEETEETCSDTLQKSICKEGSSDDSKNVTSDLGKDLSQVSVSTLKEENGPVLLDNKSPLIAENNDLVYPDSTVNENCKEGSNDGLNDGTSDLAKELHHVGVDAPMEDTGLVLLEDNFMPPNENTDTTCTDTLLKSNSKETSSDGLKNEASDLVKDLHLVGNTTPKKYSSPVCSDGNSLLATEDIDTPCMDALLDSNCKEGSSDGLKNETSLLATEDIDTPCMGTLLDSNCKQGSSDGLKNGTSLLVTEDIDTPCMDTLLESNCKEGSSDGLKNGTSDSAKGVQMNGLRSVPNGNGFVKTMSRNYPPRRRVSAIRDFPKFCGINASPRSKEKPLEELASLENISSQEKFESEANEKVMSETVKKIAGTVGDAEDGDLFRNKSVLNDMKVTRDTIKPKDSVDVLSSVKNRSSCQEASELEMDDKFLTEIVNAAVTTALKVGSKDLVHGDSDNIELEGNGSKVARNEVRSEPEENAVEEKRNKNKCVVSSERIEEKGKKENSNEPPFEEALYWWDHEFETVLEKDDGDAEGSEENLCQEMVVYSEGQAPNEMPSVTSENQLQAVNLTSDRVVVQGLMAASHCPWRRGKSSGMTKPAGRSGIKSKKIDNITHVGRYKKKSVARSRVDENDLKGKSVQMISPDSPQGKGQLVIQDKKNSLKLNESDFHVAPRSRGAHVFVPPLHYGTSSSNDHDNSGTVTRNKVRETLRLFQAVCRKLLQEEEAKSKQEKQKKRFDCIAAKIIKDKGKCVNTGKILGAVPGVEVGDEFQYRLELNIIGLHRPTQGGIDYVKHDGKILATSIVASGGYYDDLDNSDVLVYTGQGGNVMNSDKEPEDQKLERGNLALKNSIDEKNPVRVIRGGESSDGKSKTYVYDGLYLVEKSWQEIGSHGKLVFKFQLKRIPGQPELARKEVKKSKKFKVREGVCVDDISGGKEKIPICAVNTINDDKPPPFKYTTSLIYPDWYHPPSPQGCDCISGCSDSDKCSCAVKNGGEIPFNFNGAIVEAKPLVYECGPSCKCPPSCHNRVSQHGIKFQLEVFKTNLMGWGVRSLNFIPSGSFICEYIGELLKEKDAEERTGNDEYLFDIGNNYNDNSLWGGLSTLKPDTHSAPCEAAEEGSFTIDAAEYGNIGRFVNHCCNPNLYAQNVLYDHQDKRIPHIMLFAAENIPPLKELTYHYNYTIDEVRDSNGDIKKKSCFCGSLECSGRLTSTDPEEQPPSVTVAVLHEHGTTVKVITFPLSNTIGNWHTRSVHGHDF</sequence>
<dbReference type="GO" id="GO:0042054">
    <property type="term" value="F:histone methyltransferase activity"/>
    <property type="evidence" value="ECO:0007669"/>
    <property type="project" value="InterPro"/>
</dbReference>
<evidence type="ECO:0000259" key="14">
    <source>
        <dbReference type="PROSITE" id="PS51015"/>
    </source>
</evidence>
<dbReference type="InterPro" id="IPR015947">
    <property type="entry name" value="PUA-like_sf"/>
</dbReference>
<feature type="domain" description="Pre-SET" evidence="12">
    <location>
        <begin position="1031"/>
        <end position="1091"/>
    </location>
</feature>
<dbReference type="InterPro" id="IPR007728">
    <property type="entry name" value="Pre-SET_dom"/>
</dbReference>
<comment type="subcellular location">
    <subcellularLocation>
        <location evidence="1">Chromosome</location>
        <location evidence="1">Centromere</location>
    </subcellularLocation>
    <subcellularLocation>
        <location evidence="9">Nucleus</location>
    </subcellularLocation>
</comment>
<dbReference type="SMART" id="SM00466">
    <property type="entry name" value="SRA"/>
    <property type="match status" value="1"/>
</dbReference>
<evidence type="ECO:0000256" key="5">
    <source>
        <dbReference type="ARBA" id="ARBA00022691"/>
    </source>
</evidence>
<dbReference type="InterPro" id="IPR051357">
    <property type="entry name" value="H3K9_HMTase_SUVAR3-9"/>
</dbReference>
<evidence type="ECO:0000256" key="7">
    <source>
        <dbReference type="ARBA" id="ARBA00023242"/>
    </source>
</evidence>
<evidence type="ECO:0000256" key="9">
    <source>
        <dbReference type="PROSITE-ProRule" id="PRU00358"/>
    </source>
</evidence>
<dbReference type="SMART" id="SM00468">
    <property type="entry name" value="PreSET"/>
    <property type="match status" value="1"/>
</dbReference>
<dbReference type="Pfam" id="PF05033">
    <property type="entry name" value="Pre-SET"/>
    <property type="match status" value="1"/>
</dbReference>
<evidence type="ECO:0000313" key="16">
    <source>
        <dbReference type="Proteomes" id="UP000525078"/>
    </source>
</evidence>
<evidence type="ECO:0000256" key="8">
    <source>
        <dbReference type="ARBA" id="ARBA00023328"/>
    </source>
</evidence>
<name>A0A7J6FVM5_CANSA</name>
<evidence type="ECO:0000256" key="4">
    <source>
        <dbReference type="ARBA" id="ARBA00022679"/>
    </source>
</evidence>
<dbReference type="InterPro" id="IPR001214">
    <property type="entry name" value="SET_dom"/>
</dbReference>
<evidence type="ECO:0000259" key="13">
    <source>
        <dbReference type="PROSITE" id="PS50868"/>
    </source>
</evidence>
<keyword evidence="3" id="KW-0489">Methyltransferase</keyword>
<evidence type="ECO:0000256" key="10">
    <source>
        <dbReference type="SAM" id="MobiDB-lite"/>
    </source>
</evidence>
<dbReference type="EMBL" id="JAATIP010000094">
    <property type="protein sequence ID" value="KAF4374794.1"/>
    <property type="molecule type" value="Genomic_DNA"/>
</dbReference>
<keyword evidence="6" id="KW-0156">Chromatin regulator</keyword>
<dbReference type="SMART" id="SM00317">
    <property type="entry name" value="SET"/>
    <property type="match status" value="1"/>
</dbReference>
<evidence type="ECO:0000256" key="1">
    <source>
        <dbReference type="ARBA" id="ARBA00004584"/>
    </source>
</evidence>
<dbReference type="PROSITE" id="PS51575">
    <property type="entry name" value="SAM_MT43_SUVAR39_2"/>
    <property type="match status" value="1"/>
</dbReference>
<evidence type="ECO:0000259" key="11">
    <source>
        <dbReference type="PROSITE" id="PS50280"/>
    </source>
</evidence>
<feature type="domain" description="YDG" evidence="14">
    <location>
        <begin position="818"/>
        <end position="961"/>
    </location>
</feature>
<dbReference type="GO" id="GO:0005634">
    <property type="term" value="C:nucleus"/>
    <property type="evidence" value="ECO:0007669"/>
    <property type="project" value="UniProtKB-SubCell"/>
</dbReference>
<dbReference type="PANTHER" id="PTHR45660">
    <property type="entry name" value="HISTONE-LYSINE N-METHYLTRANSFERASE SETMAR"/>
    <property type="match status" value="1"/>
</dbReference>
<dbReference type="Gene3D" id="2.170.270.10">
    <property type="entry name" value="SET domain"/>
    <property type="match status" value="1"/>
</dbReference>
<dbReference type="GO" id="GO:0000775">
    <property type="term" value="C:chromosome, centromeric region"/>
    <property type="evidence" value="ECO:0007669"/>
    <property type="project" value="UniProtKB-SubCell"/>
</dbReference>
<organism evidence="15 16">
    <name type="scientific">Cannabis sativa</name>
    <name type="common">Hemp</name>
    <name type="synonym">Marijuana</name>
    <dbReference type="NCBI Taxonomy" id="3483"/>
    <lineage>
        <taxon>Eukaryota</taxon>
        <taxon>Viridiplantae</taxon>
        <taxon>Streptophyta</taxon>
        <taxon>Embryophyta</taxon>
        <taxon>Tracheophyta</taxon>
        <taxon>Spermatophyta</taxon>
        <taxon>Magnoliopsida</taxon>
        <taxon>eudicotyledons</taxon>
        <taxon>Gunneridae</taxon>
        <taxon>Pentapetalae</taxon>
        <taxon>rosids</taxon>
        <taxon>fabids</taxon>
        <taxon>Rosales</taxon>
        <taxon>Cannabaceae</taxon>
        <taxon>Cannabis</taxon>
    </lineage>
</organism>
<dbReference type="GO" id="GO:0003690">
    <property type="term" value="F:double-stranded DNA binding"/>
    <property type="evidence" value="ECO:0007669"/>
    <property type="project" value="TreeGrafter"/>
</dbReference>
<dbReference type="InterPro" id="IPR025794">
    <property type="entry name" value="H3-K9-MeTrfase_plant"/>
</dbReference>
<evidence type="ECO:0000256" key="6">
    <source>
        <dbReference type="ARBA" id="ARBA00022853"/>
    </source>
</evidence>
<keyword evidence="2" id="KW-0158">Chromosome</keyword>
<accession>A0A7J6FVM5</accession>
<dbReference type="SUPFAM" id="SSF82199">
    <property type="entry name" value="SET domain"/>
    <property type="match status" value="1"/>
</dbReference>
<keyword evidence="8" id="KW-0137">Centromere</keyword>
<keyword evidence="5" id="KW-0949">S-adenosyl-L-methionine</keyword>
<feature type="domain" description="Post-SET" evidence="13">
    <location>
        <begin position="1251"/>
        <end position="1267"/>
    </location>
</feature>
<dbReference type="PROSITE" id="PS51015">
    <property type="entry name" value="YDG"/>
    <property type="match status" value="1"/>
</dbReference>
<dbReference type="Gene3D" id="2.30.280.10">
    <property type="entry name" value="SRA-YDG"/>
    <property type="match status" value="1"/>
</dbReference>
<keyword evidence="4" id="KW-0808">Transferase</keyword>
<feature type="domain" description="SET" evidence="11">
    <location>
        <begin position="1094"/>
        <end position="1237"/>
    </location>
</feature>
<comment type="caution">
    <text evidence="15">The sequence shown here is derived from an EMBL/GenBank/DDBJ whole genome shotgun (WGS) entry which is preliminary data.</text>
</comment>
<dbReference type="Pfam" id="PF00856">
    <property type="entry name" value="SET"/>
    <property type="match status" value="1"/>
</dbReference>
<dbReference type="PROSITE" id="PS50868">
    <property type="entry name" value="POST_SET"/>
    <property type="match status" value="1"/>
</dbReference>
<evidence type="ECO:0000256" key="3">
    <source>
        <dbReference type="ARBA" id="ARBA00022603"/>
    </source>
</evidence>
<gene>
    <name evidence="15" type="ORF">F8388_020315</name>
</gene>
<proteinExistence type="predicted"/>
<feature type="region of interest" description="Disordered" evidence="10">
    <location>
        <begin position="515"/>
        <end position="545"/>
    </location>
</feature>
<feature type="compositionally biased region" description="Basic and acidic residues" evidence="10">
    <location>
        <begin position="527"/>
        <end position="544"/>
    </location>
</feature>
<dbReference type="InterPro" id="IPR046341">
    <property type="entry name" value="SET_dom_sf"/>
</dbReference>
<dbReference type="GO" id="GO:0008270">
    <property type="term" value="F:zinc ion binding"/>
    <property type="evidence" value="ECO:0007669"/>
    <property type="project" value="InterPro"/>
</dbReference>
<protein>
    <submittedName>
        <fullName evidence="15">Uncharacterized protein</fullName>
    </submittedName>
</protein>
<dbReference type="PROSITE" id="PS50867">
    <property type="entry name" value="PRE_SET"/>
    <property type="match status" value="1"/>
</dbReference>
<reference evidence="15 16" key="1">
    <citation type="journal article" date="2020" name="bioRxiv">
        <title>Sequence and annotation of 42 cannabis genomes reveals extensive copy number variation in cannabinoid synthesis and pathogen resistance genes.</title>
        <authorList>
            <person name="Mckernan K.J."/>
            <person name="Helbert Y."/>
            <person name="Kane L.T."/>
            <person name="Ebling H."/>
            <person name="Zhang L."/>
            <person name="Liu B."/>
            <person name="Eaton Z."/>
            <person name="Mclaughlin S."/>
            <person name="Kingan S."/>
            <person name="Baybayan P."/>
            <person name="Concepcion G."/>
            <person name="Jordan M."/>
            <person name="Riva A."/>
            <person name="Barbazuk W."/>
            <person name="Harkins T."/>
        </authorList>
    </citation>
    <scope>NUCLEOTIDE SEQUENCE [LARGE SCALE GENOMIC DNA]</scope>
    <source>
        <strain evidence="16">cv. Jamaican Lion 4</strain>
        <tissue evidence="15">Leaf</tissue>
    </source>
</reference>
<evidence type="ECO:0000256" key="2">
    <source>
        <dbReference type="ARBA" id="ARBA00022454"/>
    </source>
</evidence>
<dbReference type="InterPro" id="IPR003105">
    <property type="entry name" value="SRA_YDG"/>
</dbReference>
<evidence type="ECO:0000259" key="12">
    <source>
        <dbReference type="PROSITE" id="PS50867"/>
    </source>
</evidence>
<dbReference type="Proteomes" id="UP000525078">
    <property type="component" value="Unassembled WGS sequence"/>
</dbReference>
<dbReference type="GO" id="GO:0032259">
    <property type="term" value="P:methylation"/>
    <property type="evidence" value="ECO:0007669"/>
    <property type="project" value="UniProtKB-KW"/>
</dbReference>
<dbReference type="Pfam" id="PF02182">
    <property type="entry name" value="SAD_SRA"/>
    <property type="match status" value="1"/>
</dbReference>
<dbReference type="FunFam" id="2.30.280.10:FF:000003">
    <property type="entry name" value="Histone-lysine N-methyltransferase, H3 lysine-9 specific SUVH5"/>
    <property type="match status" value="1"/>
</dbReference>
<keyword evidence="7 9" id="KW-0539">Nucleus</keyword>
<dbReference type="SUPFAM" id="SSF88697">
    <property type="entry name" value="PUA domain-like"/>
    <property type="match status" value="1"/>
</dbReference>